<dbReference type="Proteomes" id="UP000308349">
    <property type="component" value="Unassembled WGS sequence"/>
</dbReference>
<organism evidence="3 4">
    <name type="scientific">Nocardia cyriacigeorgica</name>
    <dbReference type="NCBI Taxonomy" id="135487"/>
    <lineage>
        <taxon>Bacteria</taxon>
        <taxon>Bacillati</taxon>
        <taxon>Actinomycetota</taxon>
        <taxon>Actinomycetes</taxon>
        <taxon>Mycobacteriales</taxon>
        <taxon>Nocardiaceae</taxon>
        <taxon>Nocardia</taxon>
    </lineage>
</organism>
<dbReference type="RefSeq" id="WP_138457034.1">
    <property type="nucleotide sequence ID" value="NZ_VBUU01000017.1"/>
</dbReference>
<accession>A0A5R8PBT1</accession>
<reference evidence="3 4" key="1">
    <citation type="submission" date="2019-05" db="EMBL/GenBank/DDBJ databases">
        <title>Genomes sequences of two Nocardia cyriacigeorgica environmental isolates, type strains Nocardia asteroides ATCC 19247 and Nocardia cyriacigeorgica DSM 44484.</title>
        <authorList>
            <person name="Vautrin F."/>
            <person name="Bergeron E."/>
            <person name="Dubost A."/>
            <person name="Abrouk D."/>
            <person name="Rodriguez Nava V."/>
            <person name="Pujic P."/>
        </authorList>
    </citation>
    <scope>NUCLEOTIDE SEQUENCE [LARGE SCALE GENOMIC DNA]</scope>
    <source>
        <strain evidence="3 4">EML 1456</strain>
    </source>
</reference>
<feature type="compositionally biased region" description="Low complexity" evidence="1">
    <location>
        <begin position="12"/>
        <end position="21"/>
    </location>
</feature>
<dbReference type="InterPro" id="IPR041413">
    <property type="entry name" value="MLTR_LBD"/>
</dbReference>
<dbReference type="PANTHER" id="PTHR35010">
    <property type="entry name" value="BLL4672 PROTEIN-RELATED"/>
    <property type="match status" value="1"/>
</dbReference>
<name>A0A5R8PBT1_9NOCA</name>
<dbReference type="OrthoDB" id="4566956at2"/>
<evidence type="ECO:0000313" key="4">
    <source>
        <dbReference type="Proteomes" id="UP000308349"/>
    </source>
</evidence>
<dbReference type="InterPro" id="IPR010982">
    <property type="entry name" value="Lambda_DNA-bd_dom_sf"/>
</dbReference>
<protein>
    <submittedName>
        <fullName evidence="3">Helix-turn-helix domain-containing protein</fullName>
    </submittedName>
</protein>
<dbReference type="Gene3D" id="3.30.450.180">
    <property type="match status" value="1"/>
</dbReference>
<dbReference type="GO" id="GO:0003677">
    <property type="term" value="F:DNA binding"/>
    <property type="evidence" value="ECO:0007669"/>
    <property type="project" value="InterPro"/>
</dbReference>
<dbReference type="SUPFAM" id="SSF47413">
    <property type="entry name" value="lambda repressor-like DNA-binding domains"/>
    <property type="match status" value="1"/>
</dbReference>
<comment type="caution">
    <text evidence="3">The sequence shown here is derived from an EMBL/GenBank/DDBJ whole genome shotgun (WGS) entry which is preliminary data.</text>
</comment>
<feature type="compositionally biased region" description="Basic residues" evidence="1">
    <location>
        <begin position="1"/>
        <end position="11"/>
    </location>
</feature>
<evidence type="ECO:0000313" key="3">
    <source>
        <dbReference type="EMBL" id="TLG08709.1"/>
    </source>
</evidence>
<evidence type="ECO:0000259" key="2">
    <source>
        <dbReference type="PROSITE" id="PS50943"/>
    </source>
</evidence>
<dbReference type="AlphaFoldDB" id="A0A5R8PBT1"/>
<dbReference type="EMBL" id="VBUU01000017">
    <property type="protein sequence ID" value="TLG08709.1"/>
    <property type="molecule type" value="Genomic_DNA"/>
</dbReference>
<feature type="region of interest" description="Disordered" evidence="1">
    <location>
        <begin position="1"/>
        <end position="25"/>
    </location>
</feature>
<gene>
    <name evidence="3" type="ORF">FEK35_17360</name>
</gene>
<dbReference type="InterPro" id="IPR001387">
    <property type="entry name" value="Cro/C1-type_HTH"/>
</dbReference>
<dbReference type="CDD" id="cd00093">
    <property type="entry name" value="HTH_XRE"/>
    <property type="match status" value="1"/>
</dbReference>
<dbReference type="Gene3D" id="1.10.260.40">
    <property type="entry name" value="lambda repressor-like DNA-binding domains"/>
    <property type="match status" value="1"/>
</dbReference>
<evidence type="ECO:0000256" key="1">
    <source>
        <dbReference type="SAM" id="MobiDB-lite"/>
    </source>
</evidence>
<dbReference type="Pfam" id="PF13560">
    <property type="entry name" value="HTH_31"/>
    <property type="match status" value="1"/>
</dbReference>
<sequence length="269" mass="30237">MSRNPARRRTTTRSSQPQRPRIPTLGSACRLMREELGLSRASAYIRHGVSPSYLSAIESDSVVPRIEMVEAIITGYRLEPLKARYLRDLHAPPRPLEPLDVLRSEVASNTGLLAQLNELQEQRTPAVLVDPFWNTLASNELLQLMLLGIDEVGSITSWLFRPDARAVLIDWDREVAHSIASTKSVLARYRDSQQAHDLIREFQHNNEFCRAWQSNTDIGYGRDSTDLMHCLSATGEPTSYRVAIAEPGQAPDVQLLMALPRPYSGPQLK</sequence>
<dbReference type="PROSITE" id="PS50943">
    <property type="entry name" value="HTH_CROC1"/>
    <property type="match status" value="1"/>
</dbReference>
<feature type="domain" description="HTH cro/C1-type" evidence="2">
    <location>
        <begin position="30"/>
        <end position="84"/>
    </location>
</feature>
<dbReference type="PANTHER" id="PTHR35010:SF2">
    <property type="entry name" value="BLL4672 PROTEIN"/>
    <property type="match status" value="1"/>
</dbReference>
<proteinExistence type="predicted"/>
<dbReference type="Pfam" id="PF17765">
    <property type="entry name" value="MLTR_LBD"/>
    <property type="match status" value="1"/>
</dbReference>